<keyword evidence="1" id="KW-0812">Transmembrane</keyword>
<organism evidence="4">
    <name type="scientific">Tetraselmis sp. GSL018</name>
    <dbReference type="NCBI Taxonomy" id="582737"/>
    <lineage>
        <taxon>Eukaryota</taxon>
        <taxon>Viridiplantae</taxon>
        <taxon>Chlorophyta</taxon>
        <taxon>core chlorophytes</taxon>
        <taxon>Chlorodendrophyceae</taxon>
        <taxon>Chlorodendrales</taxon>
        <taxon>Chlorodendraceae</taxon>
        <taxon>Tetraselmis</taxon>
    </lineage>
</organism>
<gene>
    <name evidence="4" type="primary">NCUBE2</name>
    <name evidence="3" type="ORF">TSPGSL018_20449</name>
    <name evidence="4" type="ORF">TSPGSL018_6682</name>
</gene>
<dbReference type="SUPFAM" id="SSF54495">
    <property type="entry name" value="UBC-like"/>
    <property type="match status" value="1"/>
</dbReference>
<proteinExistence type="predicted"/>
<dbReference type="Pfam" id="PF00179">
    <property type="entry name" value="UQ_con"/>
    <property type="match status" value="1"/>
</dbReference>
<accession>A0A061SA00</accession>
<dbReference type="SMART" id="SM00212">
    <property type="entry name" value="UBCc"/>
    <property type="match status" value="1"/>
</dbReference>
<feature type="domain" description="UBC core" evidence="2">
    <location>
        <begin position="14"/>
        <end position="169"/>
    </location>
</feature>
<sequence length="229" mass="25389">MQLPNMGDRHVPKETIRRLQKEYKSFLKDPPTNIFAHPSPNNILEWHYVILGSDEFDGGVYHGKLVFPPAYPYKPPSIKMLTPNGRFAIDTRLCLSMSDFHPETWNPMWSVASILTGLLSFMHDRQQTNGSIETTKEQKRRFARESLGYNLKNPMFRKLFPEWEGKLEEHEASFARQAKGPGGGESSLPGQGRGSCGHAALSSSYLTAAAAAVCVAAVLALPLLSLSSG</sequence>
<protein>
    <submittedName>
        <fullName evidence="4">Ubiquitin-conjugating enzyme E2 J2</fullName>
    </submittedName>
</protein>
<dbReference type="InterPro" id="IPR050113">
    <property type="entry name" value="Ub_conjugating_enzyme"/>
</dbReference>
<dbReference type="InterPro" id="IPR000608">
    <property type="entry name" value="UBC"/>
</dbReference>
<name>A0A061SA00_9CHLO</name>
<feature type="transmembrane region" description="Helical" evidence="1">
    <location>
        <begin position="205"/>
        <end position="226"/>
    </location>
</feature>
<dbReference type="AlphaFoldDB" id="A0A061SA00"/>
<dbReference type="InterPro" id="IPR016135">
    <property type="entry name" value="UBQ-conjugating_enzyme/RWD"/>
</dbReference>
<dbReference type="PROSITE" id="PS50127">
    <property type="entry name" value="UBC_2"/>
    <property type="match status" value="1"/>
</dbReference>
<evidence type="ECO:0000256" key="1">
    <source>
        <dbReference type="SAM" id="Phobius"/>
    </source>
</evidence>
<evidence type="ECO:0000313" key="4">
    <source>
        <dbReference type="EMBL" id="JAC81997.1"/>
    </source>
</evidence>
<evidence type="ECO:0000313" key="3">
    <source>
        <dbReference type="EMBL" id="JAC76344.1"/>
    </source>
</evidence>
<dbReference type="FunFam" id="3.10.110.10:FF:000109">
    <property type="entry name" value="Ubiquitin-conjugating enzyme E2 J2-like"/>
    <property type="match status" value="1"/>
</dbReference>
<dbReference type="PANTHER" id="PTHR24067">
    <property type="entry name" value="UBIQUITIN-CONJUGATING ENZYME E2"/>
    <property type="match status" value="1"/>
</dbReference>
<keyword evidence="1" id="KW-1133">Transmembrane helix</keyword>
<dbReference type="Gene3D" id="3.10.110.10">
    <property type="entry name" value="Ubiquitin Conjugating Enzyme"/>
    <property type="match status" value="1"/>
</dbReference>
<dbReference type="EMBL" id="GBEZ01009231">
    <property type="protein sequence ID" value="JAC76344.1"/>
    <property type="molecule type" value="Transcribed_RNA"/>
</dbReference>
<dbReference type="CDD" id="cd23799">
    <property type="entry name" value="UBCc_UBE2J"/>
    <property type="match status" value="1"/>
</dbReference>
<dbReference type="EMBL" id="GBEZ01003118">
    <property type="protein sequence ID" value="JAC81997.1"/>
    <property type="molecule type" value="Transcribed_RNA"/>
</dbReference>
<evidence type="ECO:0000259" key="2">
    <source>
        <dbReference type="PROSITE" id="PS50127"/>
    </source>
</evidence>
<reference evidence="4" key="1">
    <citation type="submission" date="2014-05" db="EMBL/GenBank/DDBJ databases">
        <title>The transcriptome of the halophilic microalga Tetraselmis sp. GSL018 isolated from the Great Salt Lake, Utah.</title>
        <authorList>
            <person name="Jinkerson R.E."/>
            <person name="D'Adamo S."/>
            <person name="Posewitz M.C."/>
        </authorList>
    </citation>
    <scope>NUCLEOTIDE SEQUENCE</scope>
    <source>
        <strain evidence="4">GSL018</strain>
    </source>
</reference>
<keyword evidence="1" id="KW-0472">Membrane</keyword>